<evidence type="ECO:0000256" key="1">
    <source>
        <dbReference type="SAM" id="MobiDB-lite"/>
    </source>
</evidence>
<proteinExistence type="predicted"/>
<evidence type="ECO:0000313" key="2">
    <source>
        <dbReference type="EMBL" id="CAG6673540.1"/>
    </source>
</evidence>
<feature type="compositionally biased region" description="Low complexity" evidence="1">
    <location>
        <begin position="20"/>
        <end position="31"/>
    </location>
</feature>
<feature type="region of interest" description="Disordered" evidence="1">
    <location>
        <begin position="20"/>
        <end position="131"/>
    </location>
</feature>
<feature type="compositionally biased region" description="Basic and acidic residues" evidence="1">
    <location>
        <begin position="50"/>
        <end position="62"/>
    </location>
</feature>
<reference evidence="2" key="1">
    <citation type="submission" date="2021-05" db="EMBL/GenBank/DDBJ databases">
        <authorList>
            <person name="Alioto T."/>
            <person name="Alioto T."/>
            <person name="Gomez Garrido J."/>
        </authorList>
    </citation>
    <scope>NUCLEOTIDE SEQUENCE</scope>
</reference>
<protein>
    <submittedName>
        <fullName evidence="2">Uncharacterized protein</fullName>
    </submittedName>
</protein>
<dbReference type="AlphaFoldDB" id="A0A8D8SPH9"/>
<name>A0A8D8SPH9_9HEMI</name>
<organism evidence="2">
    <name type="scientific">Cacopsylla melanoneura</name>
    <dbReference type="NCBI Taxonomy" id="428564"/>
    <lineage>
        <taxon>Eukaryota</taxon>
        <taxon>Metazoa</taxon>
        <taxon>Ecdysozoa</taxon>
        <taxon>Arthropoda</taxon>
        <taxon>Hexapoda</taxon>
        <taxon>Insecta</taxon>
        <taxon>Pterygota</taxon>
        <taxon>Neoptera</taxon>
        <taxon>Paraneoptera</taxon>
        <taxon>Hemiptera</taxon>
        <taxon>Sternorrhyncha</taxon>
        <taxon>Psylloidea</taxon>
        <taxon>Psyllidae</taxon>
        <taxon>Psyllinae</taxon>
        <taxon>Cacopsylla</taxon>
    </lineage>
</organism>
<dbReference type="EMBL" id="HBUF01231389">
    <property type="protein sequence ID" value="CAG6673512.1"/>
    <property type="molecule type" value="Transcribed_RNA"/>
</dbReference>
<sequence>MEGKCGAAECPKIYLGNLSSELESGSTSPGSQPNRGEPTDSESSRFASGGERDLAQLRESRPDTPVCESRSFSLSRPPNSRAEQMPGGQRRVQREDMSICKLCPRGQNRGSADDFDVLEYGNKPGKDLRLP</sequence>
<dbReference type="EMBL" id="HBUF01231394">
    <property type="protein sequence ID" value="CAG6673540.1"/>
    <property type="molecule type" value="Transcribed_RNA"/>
</dbReference>
<feature type="compositionally biased region" description="Polar residues" evidence="1">
    <location>
        <begin position="70"/>
        <end position="82"/>
    </location>
</feature>
<accession>A0A8D8SPH9</accession>